<dbReference type="SUPFAM" id="SSF51004">
    <property type="entry name" value="C-terminal (heme d1) domain of cytochrome cd1-nitrite reductase"/>
    <property type="match status" value="1"/>
</dbReference>
<dbReference type="AlphaFoldDB" id="A0A7X0PKY7"/>
<keyword evidence="3" id="KW-0732">Signal</keyword>
<dbReference type="GO" id="GO:0006006">
    <property type="term" value="P:glucose metabolic process"/>
    <property type="evidence" value="ECO:0007669"/>
    <property type="project" value="UniProtKB-KW"/>
</dbReference>
<keyword evidence="2" id="KW-0119">Carbohydrate metabolism</keyword>
<proteinExistence type="inferred from homology"/>
<dbReference type="Gene3D" id="2.130.10.10">
    <property type="entry name" value="YVTN repeat-like/Quinoprotein amine dehydrogenase"/>
    <property type="match status" value="1"/>
</dbReference>
<reference evidence="4 5" key="1">
    <citation type="submission" date="2020-08" db="EMBL/GenBank/DDBJ databases">
        <title>Functional genomics of gut bacteria from endangered species of beetles.</title>
        <authorList>
            <person name="Carlos-Shanley C."/>
        </authorList>
    </citation>
    <scope>NUCLEOTIDE SEQUENCE [LARGE SCALE GENOMIC DNA]</scope>
    <source>
        <strain evidence="4 5">S00198</strain>
    </source>
</reference>
<protein>
    <submittedName>
        <fullName evidence="4">6-phosphogluconolactonase</fullName>
        <ecNumber evidence="4">3.1.1.31</ecNumber>
    </submittedName>
</protein>
<dbReference type="GO" id="GO:0017057">
    <property type="term" value="F:6-phosphogluconolactonase activity"/>
    <property type="evidence" value="ECO:0007669"/>
    <property type="project" value="UniProtKB-EC"/>
</dbReference>
<name>A0A7X0PKY7_9BURK</name>
<dbReference type="RefSeq" id="WP_184864643.1">
    <property type="nucleotide sequence ID" value="NZ_JACHLK010000020.1"/>
</dbReference>
<keyword evidence="5" id="KW-1185">Reference proteome</keyword>
<dbReference type="InterPro" id="IPR011048">
    <property type="entry name" value="Haem_d1_sf"/>
</dbReference>
<dbReference type="EC" id="3.1.1.31" evidence="4"/>
<keyword evidence="4" id="KW-0378">Hydrolase</keyword>
<evidence type="ECO:0000256" key="1">
    <source>
        <dbReference type="ARBA" id="ARBA00005564"/>
    </source>
</evidence>
<evidence type="ECO:0000313" key="4">
    <source>
        <dbReference type="EMBL" id="MBB6563509.1"/>
    </source>
</evidence>
<accession>A0A7X0PKY7</accession>
<keyword evidence="2" id="KW-0313">Glucose metabolism</keyword>
<evidence type="ECO:0000256" key="2">
    <source>
        <dbReference type="ARBA" id="ARBA00022526"/>
    </source>
</evidence>
<evidence type="ECO:0000256" key="3">
    <source>
        <dbReference type="SAM" id="SignalP"/>
    </source>
</evidence>
<gene>
    <name evidence="4" type="ORF">HNP48_006229</name>
</gene>
<dbReference type="Pfam" id="PF10282">
    <property type="entry name" value="Lactonase"/>
    <property type="match status" value="1"/>
</dbReference>
<dbReference type="InterPro" id="IPR015943">
    <property type="entry name" value="WD40/YVTN_repeat-like_dom_sf"/>
</dbReference>
<comment type="similarity">
    <text evidence="1">Belongs to the cycloisomerase 2 family.</text>
</comment>
<dbReference type="PANTHER" id="PTHR30344:SF1">
    <property type="entry name" value="6-PHOSPHOGLUCONOLACTONASE"/>
    <property type="match status" value="1"/>
</dbReference>
<comment type="caution">
    <text evidence="4">The sequence shown here is derived from an EMBL/GenBank/DDBJ whole genome shotgun (WGS) entry which is preliminary data.</text>
</comment>
<dbReference type="PANTHER" id="PTHR30344">
    <property type="entry name" value="6-PHOSPHOGLUCONOLACTONASE-RELATED"/>
    <property type="match status" value="1"/>
</dbReference>
<feature type="chain" id="PRO_5031305384" evidence="3">
    <location>
        <begin position="31"/>
        <end position="385"/>
    </location>
</feature>
<dbReference type="InterPro" id="IPR050282">
    <property type="entry name" value="Cycloisomerase_2"/>
</dbReference>
<evidence type="ECO:0000313" key="5">
    <source>
        <dbReference type="Proteomes" id="UP000575083"/>
    </source>
</evidence>
<dbReference type="InterPro" id="IPR019405">
    <property type="entry name" value="Lactonase_7-beta_prop"/>
</dbReference>
<dbReference type="Proteomes" id="UP000575083">
    <property type="component" value="Unassembled WGS sequence"/>
</dbReference>
<sequence length="385" mass="40100">MLGHFTRSGSAWRGLGLALLWCWGATNAAAAVPCNASELAYLGTDGVGIRAVRFDACAGTLALLGQPADTRKSRWLLKHPRLPVLYAAAEGAEGDGRVLAYTIDGRTGGLSLLGEGTAGGAGTTHLWLDAPSMTLLAANFAAGTVSSIALLPDGKPGALVSTIKATGSGPHRRQTSPHAHGVAIDPSGRHALVADMGADRVFVYGFERSTRVLAPDDAAAPRSFQAPAGSGPRRAVFSTTGRMVYVLSELTAEISVLRWDASSGRLAPVQTLALSSEEFAGTRSASELALGPDGRFLYLGNRGESQLLVYRVDAGSGELTPVQRLPSGGEAPWAFDIHPSGQWMLVANYRSNRVSLMRIDAASGRLSDTGVALESPAPVSVVFVN</sequence>
<dbReference type="EMBL" id="JACHLK010000020">
    <property type="protein sequence ID" value="MBB6563509.1"/>
    <property type="molecule type" value="Genomic_DNA"/>
</dbReference>
<organism evidence="4 5">
    <name type="scientific">Acidovorax soli</name>
    <dbReference type="NCBI Taxonomy" id="592050"/>
    <lineage>
        <taxon>Bacteria</taxon>
        <taxon>Pseudomonadati</taxon>
        <taxon>Pseudomonadota</taxon>
        <taxon>Betaproteobacteria</taxon>
        <taxon>Burkholderiales</taxon>
        <taxon>Comamonadaceae</taxon>
        <taxon>Acidovorax</taxon>
    </lineage>
</organism>
<feature type="signal peptide" evidence="3">
    <location>
        <begin position="1"/>
        <end position="30"/>
    </location>
</feature>